<evidence type="ECO:0000256" key="1">
    <source>
        <dbReference type="SAM" id="MobiDB-lite"/>
    </source>
</evidence>
<accession>H3ZEI4</accession>
<dbReference type="Pfam" id="PF18623">
    <property type="entry name" value="TnsE_C"/>
    <property type="match status" value="1"/>
</dbReference>
<name>H3ZEI4_9ALTE</name>
<dbReference type="PATRIC" id="fig|1129374.4.peg.1767"/>
<comment type="caution">
    <text evidence="3">The sequence shown here is derived from an EMBL/GenBank/DDBJ whole genome shotgun (WGS) entry which is preliminary data.</text>
</comment>
<reference evidence="3 4" key="1">
    <citation type="journal article" date="2012" name="J. Bacteriol.">
        <title>Genome Sequence of Extracellular-Protease-Producing Alishewanella jeotgali Isolated from Traditional Korean Fermented Seafood.</title>
        <authorList>
            <person name="Jung J."/>
            <person name="Chun J."/>
            <person name="Park W."/>
        </authorList>
    </citation>
    <scope>NUCLEOTIDE SEQUENCE [LARGE SCALE GENOMIC DNA]</scope>
    <source>
        <strain evidence="3 4">KCTC 22429</strain>
    </source>
</reference>
<organism evidence="3 4">
    <name type="scientific">Alishewanella jeotgali KCTC 22429</name>
    <dbReference type="NCBI Taxonomy" id="1129374"/>
    <lineage>
        <taxon>Bacteria</taxon>
        <taxon>Pseudomonadati</taxon>
        <taxon>Pseudomonadota</taxon>
        <taxon>Gammaproteobacteria</taxon>
        <taxon>Alteromonadales</taxon>
        <taxon>Alteromonadaceae</taxon>
        <taxon>Alishewanella</taxon>
    </lineage>
</organism>
<proteinExistence type="predicted"/>
<feature type="region of interest" description="Disordered" evidence="1">
    <location>
        <begin position="282"/>
        <end position="318"/>
    </location>
</feature>
<evidence type="ECO:0000313" key="4">
    <source>
        <dbReference type="Proteomes" id="UP000012046"/>
    </source>
</evidence>
<protein>
    <recommendedName>
        <fullName evidence="2">TnsE C-terminal domain-containing protein</fullName>
    </recommendedName>
</protein>
<dbReference type="RefSeq" id="WP_008950573.1">
    <property type="nucleotide sequence ID" value="NZ_AHTH01000023.1"/>
</dbReference>
<gene>
    <name evidence="3" type="ORF">AJE_08842</name>
</gene>
<feature type="compositionally biased region" description="Gly residues" evidence="1">
    <location>
        <begin position="287"/>
        <end position="296"/>
    </location>
</feature>
<sequence length="536" mass="60825">MQKKIFKRIPSEAKLVALGNQFRRDEPSSFWRFSTFFSRLDRQEYSENFELEALCVMGLGRKFMQNTDQLYTSSGFHQTLTFPPVEQWEEALLGDCPQLAKRLAAKSEVANQRCFVFIAGGVKVWLPKLELARKLFFHAGFMVRAAYLPNGLDNLFQMRLGADKLSYDVFTPSRTGVPIAFLKQPAYREFFSWLLVNKDIRNSFESIWQKLNAEQTIKNGYCRWVFNFNPPTSMVGVEAMFRGIYNHEEKEILVWEIASLSGLPYNTLRTVIFSHPQLKQPVKNGDAAGGGSGGGSPATVEIDTEDEPSGDNERVRIELPSESLSFDREIKTKVNYKGQKGYPGGKGGGESLSDAGAIQTVSTKDDVIDGRGRAGDFDQLGLGYEGDTNRYAERFTALIDVIKELSKDQRLEYLGTKIEPLPVVKRCSYHKMNDERPRCYLLAKFRRTDGEVRYILDIDTSDGARAVSTLILHSCPDFDELLEKTLVLTLRKSLRWHVVKVLRITAVHHPECDQSGVLSIQKLESWKSRLLSRLLP</sequence>
<dbReference type="Proteomes" id="UP000012046">
    <property type="component" value="Unassembled WGS sequence"/>
</dbReference>
<keyword evidence="4" id="KW-1185">Reference proteome</keyword>
<dbReference type="STRING" id="1129374.AJE_08842"/>
<dbReference type="EMBL" id="AHTH01000023">
    <property type="protein sequence ID" value="EHR40947.1"/>
    <property type="molecule type" value="Genomic_DNA"/>
</dbReference>
<dbReference type="eggNOG" id="ENOG502Z8JW">
    <property type="taxonomic scope" value="Bacteria"/>
</dbReference>
<feature type="domain" description="TnsE C-terminal" evidence="2">
    <location>
        <begin position="394"/>
        <end position="530"/>
    </location>
</feature>
<dbReference type="InterPro" id="IPR041419">
    <property type="entry name" value="TnsE_C"/>
</dbReference>
<evidence type="ECO:0000259" key="2">
    <source>
        <dbReference type="Pfam" id="PF18623"/>
    </source>
</evidence>
<dbReference type="AlphaFoldDB" id="H3ZEI4"/>
<evidence type="ECO:0000313" key="3">
    <source>
        <dbReference type="EMBL" id="EHR40947.1"/>
    </source>
</evidence>